<dbReference type="PATRIC" id="fig|1423740.3.peg.735"/>
<dbReference type="AlphaFoldDB" id="A0A0R1TYI3"/>
<dbReference type="InterPro" id="IPR050832">
    <property type="entry name" value="Bact_Acetyltransf"/>
</dbReference>
<dbReference type="InterPro" id="IPR000182">
    <property type="entry name" value="GNAT_dom"/>
</dbReference>
<evidence type="ECO:0000259" key="3">
    <source>
        <dbReference type="PROSITE" id="PS51186"/>
    </source>
</evidence>
<dbReference type="PROSITE" id="PS51186">
    <property type="entry name" value="GNAT"/>
    <property type="match status" value="1"/>
</dbReference>
<dbReference type="Gene3D" id="3.40.630.30">
    <property type="match status" value="1"/>
</dbReference>
<dbReference type="SUPFAM" id="SSF55729">
    <property type="entry name" value="Acyl-CoA N-acyltransferases (Nat)"/>
    <property type="match status" value="1"/>
</dbReference>
<accession>A0A0R1TYI3</accession>
<dbReference type="EMBL" id="AZFH01000001">
    <property type="protein sequence ID" value="KRL85316.1"/>
    <property type="molecule type" value="Genomic_DNA"/>
</dbReference>
<keyword evidence="1 4" id="KW-0808">Transferase</keyword>
<dbReference type="Proteomes" id="UP000051048">
    <property type="component" value="Unassembled WGS sequence"/>
</dbReference>
<evidence type="ECO:0000256" key="1">
    <source>
        <dbReference type="ARBA" id="ARBA00022679"/>
    </source>
</evidence>
<evidence type="ECO:0000313" key="5">
    <source>
        <dbReference type="Proteomes" id="UP000051048"/>
    </source>
</evidence>
<dbReference type="Pfam" id="PF00583">
    <property type="entry name" value="Acetyltransf_1"/>
    <property type="match status" value="1"/>
</dbReference>
<feature type="domain" description="N-acetyltransferase" evidence="3">
    <location>
        <begin position="7"/>
        <end position="166"/>
    </location>
</feature>
<reference evidence="4 5" key="1">
    <citation type="journal article" date="2015" name="Genome Announc.">
        <title>Expanding the biotechnology potential of lactobacilli through comparative genomics of 213 strains and associated genera.</title>
        <authorList>
            <person name="Sun Z."/>
            <person name="Harris H.M."/>
            <person name="McCann A."/>
            <person name="Guo C."/>
            <person name="Argimon S."/>
            <person name="Zhang W."/>
            <person name="Yang X."/>
            <person name="Jeffery I.B."/>
            <person name="Cooney J.C."/>
            <person name="Kagawa T.F."/>
            <person name="Liu W."/>
            <person name="Song Y."/>
            <person name="Salvetti E."/>
            <person name="Wrobel A."/>
            <person name="Rasinkangas P."/>
            <person name="Parkhill J."/>
            <person name="Rea M.C."/>
            <person name="O'Sullivan O."/>
            <person name="Ritari J."/>
            <person name="Douillard F.P."/>
            <person name="Paul Ross R."/>
            <person name="Yang R."/>
            <person name="Briner A.E."/>
            <person name="Felis G.E."/>
            <person name="de Vos W.M."/>
            <person name="Barrangou R."/>
            <person name="Klaenhammer T.R."/>
            <person name="Caufield P.W."/>
            <person name="Cui Y."/>
            <person name="Zhang H."/>
            <person name="O'Toole P.W."/>
        </authorList>
    </citation>
    <scope>NUCLEOTIDE SEQUENCE [LARGE SCALE GENOMIC DNA]</scope>
    <source>
        <strain evidence="4 5">DSM 15833</strain>
    </source>
</reference>
<dbReference type="PANTHER" id="PTHR43877">
    <property type="entry name" value="AMINOALKYLPHOSPHONATE N-ACETYLTRANSFERASE-RELATED-RELATED"/>
    <property type="match status" value="1"/>
</dbReference>
<dbReference type="GO" id="GO:0016747">
    <property type="term" value="F:acyltransferase activity, transferring groups other than amino-acyl groups"/>
    <property type="evidence" value="ECO:0007669"/>
    <property type="project" value="InterPro"/>
</dbReference>
<evidence type="ECO:0000256" key="2">
    <source>
        <dbReference type="ARBA" id="ARBA00023315"/>
    </source>
</evidence>
<gene>
    <name evidence="4" type="ORF">FC36_GL000688</name>
</gene>
<protein>
    <submittedName>
        <fullName evidence="4">Gnat family acetyltransferase</fullName>
    </submittedName>
</protein>
<sequence>MEEFNFMLIRPITANDDAAMAAIIRQQLKKHHLDIPGTAYFDSELDHLSRFYQVTADRAYFVICDEMGQVCGGAGFAAYDTHHHIAELQKLYLDPAVSGQGLSYILMEYVMNAAQSAGYQQLYLETHSNLQIALHLYRKLGFSELERPLQKTVHPTMDYFFLKNLT</sequence>
<comment type="caution">
    <text evidence="4">The sequence shown here is derived from an EMBL/GenBank/DDBJ whole genome shotgun (WGS) entry which is preliminary data.</text>
</comment>
<dbReference type="InterPro" id="IPR016181">
    <property type="entry name" value="Acyl_CoA_acyltransferase"/>
</dbReference>
<evidence type="ECO:0000313" key="4">
    <source>
        <dbReference type="EMBL" id="KRL85316.1"/>
    </source>
</evidence>
<name>A0A0R1TYI3_9LACO</name>
<dbReference type="CDD" id="cd04301">
    <property type="entry name" value="NAT_SF"/>
    <property type="match status" value="1"/>
</dbReference>
<keyword evidence="2" id="KW-0012">Acyltransferase</keyword>
<dbReference type="STRING" id="1423740.FC36_GL000688"/>
<dbReference type="PANTHER" id="PTHR43877:SF2">
    <property type="entry name" value="AMINOALKYLPHOSPHONATE N-ACETYLTRANSFERASE-RELATED"/>
    <property type="match status" value="1"/>
</dbReference>
<proteinExistence type="predicted"/>
<organism evidence="4 5">
    <name type="scientific">Ligilactobacillus equi DSM 15833 = JCM 10991</name>
    <dbReference type="NCBI Taxonomy" id="1423740"/>
    <lineage>
        <taxon>Bacteria</taxon>
        <taxon>Bacillati</taxon>
        <taxon>Bacillota</taxon>
        <taxon>Bacilli</taxon>
        <taxon>Lactobacillales</taxon>
        <taxon>Lactobacillaceae</taxon>
        <taxon>Ligilactobacillus</taxon>
    </lineage>
</organism>